<dbReference type="PANTHER" id="PTHR43191:SF12">
    <property type="entry name" value="RRNA METHYLASE"/>
    <property type="match status" value="1"/>
</dbReference>
<dbReference type="InterPro" id="IPR029064">
    <property type="entry name" value="Ribosomal_eL30-like_sf"/>
</dbReference>
<dbReference type="SUPFAM" id="SSF75217">
    <property type="entry name" value="alpha/beta knot"/>
    <property type="match status" value="1"/>
</dbReference>
<feature type="domain" description="tRNA/rRNA methyltransferase SpoU type" evidence="3">
    <location>
        <begin position="167"/>
        <end position="308"/>
    </location>
</feature>
<dbReference type="RefSeq" id="WP_231939366.1">
    <property type="nucleotide sequence ID" value="NZ_LT629766.1"/>
</dbReference>
<dbReference type="InterPro" id="IPR029026">
    <property type="entry name" value="tRNA_m1G_MTases_N"/>
</dbReference>
<evidence type="ECO:0000256" key="2">
    <source>
        <dbReference type="ARBA" id="ARBA00022679"/>
    </source>
</evidence>
<dbReference type="EMBL" id="LT629766">
    <property type="protein sequence ID" value="SDS67592.1"/>
    <property type="molecule type" value="Genomic_DNA"/>
</dbReference>
<dbReference type="STRING" id="1136497.SAMN04489752_2238"/>
<dbReference type="PANTHER" id="PTHR43191">
    <property type="entry name" value="RRNA METHYLTRANSFERASE 3"/>
    <property type="match status" value="1"/>
</dbReference>
<dbReference type="AlphaFoldDB" id="A0A1H1U508"/>
<proteinExistence type="predicted"/>
<name>A0A1H1U508_9MICO</name>
<protein>
    <submittedName>
        <fullName evidence="4">tRNA G18 (Ribose-2'-O)-methylase SpoU</fullName>
    </submittedName>
</protein>
<evidence type="ECO:0000256" key="1">
    <source>
        <dbReference type="ARBA" id="ARBA00022603"/>
    </source>
</evidence>
<dbReference type="SUPFAM" id="SSF55315">
    <property type="entry name" value="L30e-like"/>
    <property type="match status" value="1"/>
</dbReference>
<dbReference type="GO" id="GO:0008173">
    <property type="term" value="F:RNA methyltransferase activity"/>
    <property type="evidence" value="ECO:0007669"/>
    <property type="project" value="InterPro"/>
</dbReference>
<dbReference type="Pfam" id="PF00588">
    <property type="entry name" value="SpoU_methylase"/>
    <property type="match status" value="1"/>
</dbReference>
<organism evidence="4 5">
    <name type="scientific">Brevibacterium siliguriense</name>
    <dbReference type="NCBI Taxonomy" id="1136497"/>
    <lineage>
        <taxon>Bacteria</taxon>
        <taxon>Bacillati</taxon>
        <taxon>Actinomycetota</taxon>
        <taxon>Actinomycetes</taxon>
        <taxon>Micrococcales</taxon>
        <taxon>Brevibacteriaceae</taxon>
        <taxon>Brevibacterium</taxon>
    </lineage>
</organism>
<reference evidence="5" key="1">
    <citation type="submission" date="2016-10" db="EMBL/GenBank/DDBJ databases">
        <authorList>
            <person name="Varghese N."/>
            <person name="Submissions S."/>
        </authorList>
    </citation>
    <scope>NUCLEOTIDE SEQUENCE [LARGE SCALE GENOMIC DNA]</scope>
    <source>
        <strain evidence="5">DSM 23676</strain>
    </source>
</reference>
<evidence type="ECO:0000259" key="3">
    <source>
        <dbReference type="Pfam" id="PF00588"/>
    </source>
</evidence>
<dbReference type="Gene3D" id="3.40.1280.10">
    <property type="match status" value="1"/>
</dbReference>
<dbReference type="InterPro" id="IPR029028">
    <property type="entry name" value="Alpha/beta_knot_MTases"/>
</dbReference>
<dbReference type="Proteomes" id="UP000199597">
    <property type="component" value="Chromosome I"/>
</dbReference>
<dbReference type="InterPro" id="IPR001537">
    <property type="entry name" value="SpoU_MeTrfase"/>
</dbReference>
<keyword evidence="5" id="KW-1185">Reference proteome</keyword>
<dbReference type="CDD" id="cd18095">
    <property type="entry name" value="SpoU-like_rRNA-MTase"/>
    <property type="match status" value="1"/>
</dbReference>
<keyword evidence="1 4" id="KW-0489">Methyltransferase</keyword>
<evidence type="ECO:0000313" key="5">
    <source>
        <dbReference type="Proteomes" id="UP000199597"/>
    </source>
</evidence>
<accession>A0A1H1U508</accession>
<dbReference type="GO" id="GO:0032259">
    <property type="term" value="P:methylation"/>
    <property type="evidence" value="ECO:0007669"/>
    <property type="project" value="UniProtKB-KW"/>
</dbReference>
<keyword evidence="2" id="KW-0808">Transferase</keyword>
<evidence type="ECO:0000313" key="4">
    <source>
        <dbReference type="EMBL" id="SDS67592.1"/>
    </source>
</evidence>
<sequence>MNTPAKAPLTRQQVIDRSDELGIAVERLRFFDEADLSAGSVGPGNSGAGSDDGLQERLEGMRDYTQLTDVALRRVREPAEGLFIAESSKIIRRAHAAGLSPRSFLTSPKWLFDLADIISESEVPIFIGTDAAVETLTGFHLHRGALAAMGRPVLDPVAALVEDSRRIVVIEDIVDHTNVGAIFRSAAAFGADAVLVTPRCADPLYRRSIRVSMGTVFQVPWTRIESWPGGIAELQKAGFHVAALALDDDSVSLREFASTAPERTAVVFGTEGDGLKRSTIAACDSTVMIPMSGGVDSLNVAAASAVTCFALQEG</sequence>
<dbReference type="InterPro" id="IPR051259">
    <property type="entry name" value="rRNA_Methyltransferase"/>
</dbReference>
<gene>
    <name evidence="4" type="ORF">SAMN04489752_2238</name>
</gene>
<dbReference type="GO" id="GO:0003723">
    <property type="term" value="F:RNA binding"/>
    <property type="evidence" value="ECO:0007669"/>
    <property type="project" value="InterPro"/>
</dbReference>
<dbReference type="GO" id="GO:0006396">
    <property type="term" value="P:RNA processing"/>
    <property type="evidence" value="ECO:0007669"/>
    <property type="project" value="InterPro"/>
</dbReference>